<feature type="transmembrane region" description="Helical" evidence="9">
    <location>
        <begin position="294"/>
        <end position="315"/>
    </location>
</feature>
<keyword evidence="2" id="KW-0813">Transport</keyword>
<evidence type="ECO:0000259" key="10">
    <source>
        <dbReference type="PROSITE" id="PS50850"/>
    </source>
</evidence>
<evidence type="ECO:0000256" key="9">
    <source>
        <dbReference type="SAM" id="Phobius"/>
    </source>
</evidence>
<feature type="transmembrane region" description="Helical" evidence="9">
    <location>
        <begin position="61"/>
        <end position="85"/>
    </location>
</feature>
<evidence type="ECO:0000256" key="1">
    <source>
        <dbReference type="ARBA" id="ARBA00004651"/>
    </source>
</evidence>
<comment type="subcellular location">
    <subcellularLocation>
        <location evidence="1">Cell membrane</location>
        <topology evidence="1">Multi-pass membrane protein</topology>
    </subcellularLocation>
</comment>
<feature type="transmembrane region" description="Helical" evidence="9">
    <location>
        <begin position="256"/>
        <end position="279"/>
    </location>
</feature>
<dbReference type="AlphaFoldDB" id="A0ABD2C7Z0"/>
<evidence type="ECO:0000256" key="5">
    <source>
        <dbReference type="ARBA" id="ARBA00022692"/>
    </source>
</evidence>
<keyword evidence="8" id="KW-0325">Glycoprotein</keyword>
<dbReference type="PANTHER" id="PTHR48021:SF1">
    <property type="entry name" value="GH07001P-RELATED"/>
    <property type="match status" value="1"/>
</dbReference>
<dbReference type="InterPro" id="IPR050549">
    <property type="entry name" value="MFS_Trehalose_Transporter"/>
</dbReference>
<dbReference type="PRINTS" id="PR00171">
    <property type="entry name" value="SUGRTRNSPORT"/>
</dbReference>
<name>A0ABD2C7Z0_VESSQ</name>
<keyword evidence="3" id="KW-1003">Cell membrane</keyword>
<feature type="transmembrane region" description="Helical" evidence="9">
    <location>
        <begin position="424"/>
        <end position="443"/>
    </location>
</feature>
<feature type="transmembrane region" description="Helical" evidence="9">
    <location>
        <begin position="20"/>
        <end position="41"/>
    </location>
</feature>
<evidence type="ECO:0000256" key="4">
    <source>
        <dbReference type="ARBA" id="ARBA00022597"/>
    </source>
</evidence>
<dbReference type="InterPro" id="IPR005828">
    <property type="entry name" value="MFS_sugar_transport-like"/>
</dbReference>
<feature type="transmembrane region" description="Helical" evidence="9">
    <location>
        <begin position="322"/>
        <end position="344"/>
    </location>
</feature>
<feature type="domain" description="Major facilitator superfamily (MFS) profile" evidence="10">
    <location>
        <begin position="15"/>
        <end position="447"/>
    </location>
</feature>
<evidence type="ECO:0000313" key="11">
    <source>
        <dbReference type="EMBL" id="KAL2740950.1"/>
    </source>
</evidence>
<sequence>MATGTKEIETRKKTVTWPQWIGGIGVGFLLMQLGLLAGWSSPYIEQLLTGKSIMLITTQEASLIVSLLNLGRIFGAFVGVILVNIFGSRKSILICSIPLSFCWIFTIIADRIFWLYLGRICGGISMGISYCCFSLYIGEIADSNIRGALVTIGMVGISCGTLFIFLMAYYLSLRISAVVNLIFNIILMILFIWLPDTPHHLVKNDQDEQAKKSILWYHRNASVDLELSNLKNFVDQCNESTFASLKRFKIPQIRKAMIITIMLFFYLQMCGLNTILFYMETIIKSAQVDLIEPSFIVIIVTLFGIMASLISMTLIDRFGRKILMCCSIAMIVIALFGLGTHYQLLEMNVDPKMIQWLPIVSIILFETAAFGGLLPVPSAIVGEIFPPNVKCVAASISSIFASVFALVAAGTYQILVDLITKKYIFWMYSIILITAIPVTIIFLPETKGKTLQEIQDQLMSGKSKEVENINERNETSRF</sequence>
<dbReference type="Gene3D" id="1.20.1250.20">
    <property type="entry name" value="MFS general substrate transporter like domains"/>
    <property type="match status" value="1"/>
</dbReference>
<dbReference type="PANTHER" id="PTHR48021">
    <property type="match status" value="1"/>
</dbReference>
<dbReference type="InterPro" id="IPR005829">
    <property type="entry name" value="Sugar_transporter_CS"/>
</dbReference>
<dbReference type="InterPro" id="IPR036259">
    <property type="entry name" value="MFS_trans_sf"/>
</dbReference>
<organism evidence="11 12">
    <name type="scientific">Vespula squamosa</name>
    <name type="common">Southern yellow jacket</name>
    <name type="synonym">Wasp</name>
    <dbReference type="NCBI Taxonomy" id="30214"/>
    <lineage>
        <taxon>Eukaryota</taxon>
        <taxon>Metazoa</taxon>
        <taxon>Ecdysozoa</taxon>
        <taxon>Arthropoda</taxon>
        <taxon>Hexapoda</taxon>
        <taxon>Insecta</taxon>
        <taxon>Pterygota</taxon>
        <taxon>Neoptera</taxon>
        <taxon>Endopterygota</taxon>
        <taxon>Hymenoptera</taxon>
        <taxon>Apocrita</taxon>
        <taxon>Aculeata</taxon>
        <taxon>Vespoidea</taxon>
        <taxon>Vespidae</taxon>
        <taxon>Vespinae</taxon>
        <taxon>Vespula</taxon>
    </lineage>
</organism>
<proteinExistence type="predicted"/>
<evidence type="ECO:0000256" key="7">
    <source>
        <dbReference type="ARBA" id="ARBA00023136"/>
    </source>
</evidence>
<evidence type="ECO:0000256" key="2">
    <source>
        <dbReference type="ARBA" id="ARBA00022448"/>
    </source>
</evidence>
<evidence type="ECO:0000256" key="6">
    <source>
        <dbReference type="ARBA" id="ARBA00022989"/>
    </source>
</evidence>
<dbReference type="PROSITE" id="PS00216">
    <property type="entry name" value="SUGAR_TRANSPORT_1"/>
    <property type="match status" value="1"/>
</dbReference>
<dbReference type="GO" id="GO:0005886">
    <property type="term" value="C:plasma membrane"/>
    <property type="evidence" value="ECO:0007669"/>
    <property type="project" value="UniProtKB-SubCell"/>
</dbReference>
<dbReference type="PROSITE" id="PS50850">
    <property type="entry name" value="MFS"/>
    <property type="match status" value="1"/>
</dbReference>
<dbReference type="SUPFAM" id="SSF103473">
    <property type="entry name" value="MFS general substrate transporter"/>
    <property type="match status" value="1"/>
</dbReference>
<keyword evidence="5 9" id="KW-0812">Transmembrane</keyword>
<reference evidence="11 12" key="1">
    <citation type="journal article" date="2024" name="Ann. Entomol. Soc. Am.">
        <title>Genomic analyses of the southern and eastern yellowjacket wasps (Hymenoptera: Vespidae) reveal evolutionary signatures of social life.</title>
        <authorList>
            <person name="Catto M.A."/>
            <person name="Caine P.B."/>
            <person name="Orr S.E."/>
            <person name="Hunt B.G."/>
            <person name="Goodisman M.A.D."/>
        </authorList>
    </citation>
    <scope>NUCLEOTIDE SEQUENCE [LARGE SCALE GENOMIC DNA]</scope>
    <source>
        <strain evidence="11">233</strain>
        <tissue evidence="11">Head and thorax</tissue>
    </source>
</reference>
<dbReference type="InterPro" id="IPR020846">
    <property type="entry name" value="MFS_dom"/>
</dbReference>
<evidence type="ECO:0000256" key="8">
    <source>
        <dbReference type="ARBA" id="ARBA00023180"/>
    </source>
</evidence>
<feature type="transmembrane region" description="Helical" evidence="9">
    <location>
        <begin position="392"/>
        <end position="412"/>
    </location>
</feature>
<feature type="transmembrane region" description="Helical" evidence="9">
    <location>
        <begin position="356"/>
        <end position="380"/>
    </location>
</feature>
<feature type="transmembrane region" description="Helical" evidence="9">
    <location>
        <begin position="92"/>
        <end position="109"/>
    </location>
</feature>
<dbReference type="FunFam" id="1.20.1250.20:FF:000218">
    <property type="entry name" value="facilitated trehalose transporter Tret1"/>
    <property type="match status" value="1"/>
</dbReference>
<comment type="caution">
    <text evidence="11">The sequence shown here is derived from an EMBL/GenBank/DDBJ whole genome shotgun (WGS) entry which is preliminary data.</text>
</comment>
<dbReference type="Proteomes" id="UP001607302">
    <property type="component" value="Unassembled WGS sequence"/>
</dbReference>
<keyword evidence="12" id="KW-1185">Reference proteome</keyword>
<evidence type="ECO:0000313" key="12">
    <source>
        <dbReference type="Proteomes" id="UP001607302"/>
    </source>
</evidence>
<keyword evidence="7 9" id="KW-0472">Membrane</keyword>
<dbReference type="EMBL" id="JAUDFV010000020">
    <property type="protein sequence ID" value="KAL2740950.1"/>
    <property type="molecule type" value="Genomic_DNA"/>
</dbReference>
<evidence type="ECO:0000256" key="3">
    <source>
        <dbReference type="ARBA" id="ARBA00022475"/>
    </source>
</evidence>
<protein>
    <submittedName>
        <fullName evidence="11">Facilitated trehalose transporter Tret1</fullName>
    </submittedName>
</protein>
<dbReference type="Pfam" id="PF00083">
    <property type="entry name" value="Sugar_tr"/>
    <property type="match status" value="1"/>
</dbReference>
<accession>A0ABD2C7Z0</accession>
<feature type="transmembrane region" description="Helical" evidence="9">
    <location>
        <begin position="177"/>
        <end position="194"/>
    </location>
</feature>
<keyword evidence="4" id="KW-0762">Sugar transport</keyword>
<feature type="transmembrane region" description="Helical" evidence="9">
    <location>
        <begin position="149"/>
        <end position="171"/>
    </location>
</feature>
<gene>
    <name evidence="11" type="ORF">V1478_001091</name>
</gene>
<dbReference type="InterPro" id="IPR003663">
    <property type="entry name" value="Sugar/inositol_transpt"/>
</dbReference>
<keyword evidence="6 9" id="KW-1133">Transmembrane helix</keyword>
<feature type="transmembrane region" description="Helical" evidence="9">
    <location>
        <begin position="115"/>
        <end position="137"/>
    </location>
</feature>